<proteinExistence type="inferred from homology"/>
<comment type="caution">
    <text evidence="8">The sequence shown here is derived from an EMBL/GenBank/DDBJ whole genome shotgun (WGS) entry which is preliminary data.</text>
</comment>
<dbReference type="InterPro" id="IPR018484">
    <property type="entry name" value="FGGY_N"/>
</dbReference>
<comment type="similarity">
    <text evidence="1">Belongs to the FGGY kinase family.</text>
</comment>
<dbReference type="GO" id="GO:0006071">
    <property type="term" value="P:glycerol metabolic process"/>
    <property type="evidence" value="ECO:0007669"/>
    <property type="project" value="TreeGrafter"/>
</dbReference>
<dbReference type="PANTHER" id="PTHR10196">
    <property type="entry name" value="SUGAR KINASE"/>
    <property type="match status" value="1"/>
</dbReference>
<dbReference type="GO" id="GO:0004370">
    <property type="term" value="F:glycerol kinase activity"/>
    <property type="evidence" value="ECO:0007669"/>
    <property type="project" value="TreeGrafter"/>
</dbReference>
<dbReference type="EMBL" id="BSET01000001">
    <property type="protein sequence ID" value="GLK01274.1"/>
    <property type="molecule type" value="Genomic_DNA"/>
</dbReference>
<keyword evidence="5" id="KW-0067">ATP-binding</keyword>
<evidence type="ECO:0000256" key="5">
    <source>
        <dbReference type="ARBA" id="ARBA00022840"/>
    </source>
</evidence>
<dbReference type="GO" id="GO:0005829">
    <property type="term" value="C:cytosol"/>
    <property type="evidence" value="ECO:0007669"/>
    <property type="project" value="TreeGrafter"/>
</dbReference>
<dbReference type="InterPro" id="IPR043129">
    <property type="entry name" value="ATPase_NBD"/>
</dbReference>
<dbReference type="SUPFAM" id="SSF53067">
    <property type="entry name" value="Actin-like ATPase domain"/>
    <property type="match status" value="2"/>
</dbReference>
<evidence type="ECO:0000256" key="1">
    <source>
        <dbReference type="ARBA" id="ARBA00009156"/>
    </source>
</evidence>
<keyword evidence="4 8" id="KW-0418">Kinase</keyword>
<feature type="domain" description="Carbohydrate kinase FGGY C-terminal" evidence="7">
    <location>
        <begin position="260"/>
        <end position="451"/>
    </location>
</feature>
<evidence type="ECO:0000256" key="4">
    <source>
        <dbReference type="ARBA" id="ARBA00022777"/>
    </source>
</evidence>
<keyword evidence="2" id="KW-0808">Transferase</keyword>
<accession>A0A9W6HRE5</accession>
<keyword evidence="9" id="KW-1185">Reference proteome</keyword>
<keyword evidence="3" id="KW-0547">Nucleotide-binding</keyword>
<dbReference type="RefSeq" id="WP_271171491.1">
    <property type="nucleotide sequence ID" value="NZ_BAAAUM010000001.1"/>
</dbReference>
<organism evidence="8 9">
    <name type="scientific">Microbacterium keratanolyticum</name>
    <dbReference type="NCBI Taxonomy" id="67574"/>
    <lineage>
        <taxon>Bacteria</taxon>
        <taxon>Bacillati</taxon>
        <taxon>Actinomycetota</taxon>
        <taxon>Actinomycetes</taxon>
        <taxon>Micrococcales</taxon>
        <taxon>Microbacteriaceae</taxon>
        <taxon>Microbacterium</taxon>
    </lineage>
</organism>
<evidence type="ECO:0000313" key="8">
    <source>
        <dbReference type="EMBL" id="GLK01274.1"/>
    </source>
</evidence>
<reference evidence="8" key="2">
    <citation type="submission" date="2023-01" db="EMBL/GenBank/DDBJ databases">
        <authorList>
            <person name="Sun Q."/>
            <person name="Evtushenko L."/>
        </authorList>
    </citation>
    <scope>NUCLEOTIDE SEQUENCE</scope>
    <source>
        <strain evidence="8">VKM Ac-1958</strain>
    </source>
</reference>
<evidence type="ECO:0000313" key="9">
    <source>
        <dbReference type="Proteomes" id="UP001142325"/>
    </source>
</evidence>
<reference evidence="8" key="1">
    <citation type="journal article" date="2014" name="Int. J. Syst. Evol. Microbiol.">
        <title>Complete genome sequence of Corynebacterium casei LMG S-19264T (=DSM 44701T), isolated from a smear-ripened cheese.</title>
        <authorList>
            <consortium name="US DOE Joint Genome Institute (JGI-PGF)"/>
            <person name="Walter F."/>
            <person name="Albersmeier A."/>
            <person name="Kalinowski J."/>
            <person name="Ruckert C."/>
        </authorList>
    </citation>
    <scope>NUCLEOTIDE SEQUENCE</scope>
    <source>
        <strain evidence="8">VKM Ac-1958</strain>
    </source>
</reference>
<dbReference type="Pfam" id="PF00370">
    <property type="entry name" value="FGGY_N"/>
    <property type="match status" value="1"/>
</dbReference>
<dbReference type="PANTHER" id="PTHR10196:SF69">
    <property type="entry name" value="GLYCEROL KINASE"/>
    <property type="match status" value="1"/>
</dbReference>
<dbReference type="AlphaFoldDB" id="A0A9W6HRE5"/>
<evidence type="ECO:0000256" key="3">
    <source>
        <dbReference type="ARBA" id="ARBA00022741"/>
    </source>
</evidence>
<sequence length="507" mass="53773">MAQRKAILAIDEGTTGTRAAWVDESGDVGGLHYERLAVSAPRHRVVEQDAAEILSKTIIAVRHTLADAQSKGVAIVSMAIATQRATSVVWDTRTGQPLAPAVVWQDTRYADDLAELGKAWNGALIPRVGRGTGVRTPYLTAARQIQDNPAVREAYRAGRLGFGTIDTWLIWNLVQGRPLVSTATNATSSGAYDLRAHSYAHDYIDALGFPAELLPELRDDGGEFGLTDPEVLGIAVPLRAVIGDLHAGMIGVGALHSGDAMCVHGTGSFVDLNMGTAQPDNPGRYDGALSLVAWRSGGLSRYSIETFTAATGSALDWICDTLGWFESAKAISAAAAEADAAGTVQFIPAMTGVRMPVVNPDVTSTLAGIDFATTRAQVAFGVLEGIAQSVTWSLEADTEVAGIDVTGVTVGGGLAHSDPLLQMQADLTQVPQRRLEGTEYASIRGAAFLAGAGDLWADLESTSALLAQEAYFEPVMSRAERDERVASWRARVHAEIELSQRHTTQEV</sequence>
<dbReference type="GO" id="GO:0005524">
    <property type="term" value="F:ATP binding"/>
    <property type="evidence" value="ECO:0007669"/>
    <property type="project" value="UniProtKB-KW"/>
</dbReference>
<dbReference type="InterPro" id="IPR000577">
    <property type="entry name" value="Carb_kinase_FGGY"/>
</dbReference>
<evidence type="ECO:0000256" key="2">
    <source>
        <dbReference type="ARBA" id="ARBA00022679"/>
    </source>
</evidence>
<dbReference type="Proteomes" id="UP001142325">
    <property type="component" value="Unassembled WGS sequence"/>
</dbReference>
<dbReference type="PIRSF" id="PIRSF000538">
    <property type="entry name" value="GlpK"/>
    <property type="match status" value="1"/>
</dbReference>
<dbReference type="Gene3D" id="3.30.420.40">
    <property type="match status" value="2"/>
</dbReference>
<feature type="domain" description="Carbohydrate kinase FGGY N-terminal" evidence="6">
    <location>
        <begin position="7"/>
        <end position="251"/>
    </location>
</feature>
<dbReference type="Pfam" id="PF02782">
    <property type="entry name" value="FGGY_C"/>
    <property type="match status" value="1"/>
</dbReference>
<protein>
    <submittedName>
        <fullName evidence="8">Glycerol kinase</fullName>
    </submittedName>
</protein>
<evidence type="ECO:0000259" key="6">
    <source>
        <dbReference type="Pfam" id="PF00370"/>
    </source>
</evidence>
<gene>
    <name evidence="8" type="primary">glpK_1</name>
    <name evidence="8" type="ORF">GCM10017596_09890</name>
</gene>
<dbReference type="InterPro" id="IPR018485">
    <property type="entry name" value="FGGY_C"/>
</dbReference>
<name>A0A9W6HRE5_9MICO</name>
<evidence type="ECO:0000259" key="7">
    <source>
        <dbReference type="Pfam" id="PF02782"/>
    </source>
</evidence>